<dbReference type="InterPro" id="IPR043917">
    <property type="entry name" value="DUF5753"/>
</dbReference>
<feature type="non-terminal residue" evidence="2">
    <location>
        <position position="170"/>
    </location>
</feature>
<reference evidence="3" key="1">
    <citation type="journal article" date="2019" name="Int. J. Syst. Evol. Microbiol.">
        <title>The Global Catalogue of Microorganisms (GCM) 10K type strain sequencing project: providing services to taxonomists for standard genome sequencing and annotation.</title>
        <authorList>
            <consortium name="The Broad Institute Genomics Platform"/>
            <consortium name="The Broad Institute Genome Sequencing Center for Infectious Disease"/>
            <person name="Wu L."/>
            <person name="Ma J."/>
        </authorList>
    </citation>
    <scope>NUCLEOTIDE SEQUENCE [LARGE SCALE GENOMIC DNA]</scope>
    <source>
        <strain evidence="3">JCM 31696</strain>
    </source>
</reference>
<dbReference type="Gene3D" id="1.10.260.40">
    <property type="entry name" value="lambda repressor-like DNA-binding domains"/>
    <property type="match status" value="1"/>
</dbReference>
<dbReference type="EMBL" id="JBHTIR010000420">
    <property type="protein sequence ID" value="MFD0851386.1"/>
    <property type="molecule type" value="Genomic_DNA"/>
</dbReference>
<accession>A0ABW3CCV8</accession>
<dbReference type="InterPro" id="IPR001387">
    <property type="entry name" value="Cro/C1-type_HTH"/>
</dbReference>
<dbReference type="CDD" id="cd00093">
    <property type="entry name" value="HTH_XRE"/>
    <property type="match status" value="1"/>
</dbReference>
<dbReference type="InterPro" id="IPR010982">
    <property type="entry name" value="Lambda_DNA-bd_dom_sf"/>
</dbReference>
<protein>
    <submittedName>
        <fullName evidence="2">Scr1 family TA system antitoxin-like transcriptional regulator</fullName>
    </submittedName>
</protein>
<feature type="non-terminal residue" evidence="2">
    <location>
        <position position="1"/>
    </location>
</feature>
<evidence type="ECO:0000313" key="3">
    <source>
        <dbReference type="Proteomes" id="UP001597083"/>
    </source>
</evidence>
<organism evidence="2 3">
    <name type="scientific">Actinomadura adrarensis</name>
    <dbReference type="NCBI Taxonomy" id="1819600"/>
    <lineage>
        <taxon>Bacteria</taxon>
        <taxon>Bacillati</taxon>
        <taxon>Actinomycetota</taxon>
        <taxon>Actinomycetes</taxon>
        <taxon>Streptosporangiales</taxon>
        <taxon>Thermomonosporaceae</taxon>
        <taxon>Actinomadura</taxon>
    </lineage>
</organism>
<name>A0ABW3CCV8_9ACTN</name>
<proteinExistence type="predicted"/>
<gene>
    <name evidence="2" type="ORF">ACFQ07_04110</name>
</gene>
<dbReference type="PROSITE" id="PS50943">
    <property type="entry name" value="HTH_CROC1"/>
    <property type="match status" value="1"/>
</dbReference>
<evidence type="ECO:0000259" key="1">
    <source>
        <dbReference type="PROSITE" id="PS50943"/>
    </source>
</evidence>
<dbReference type="Pfam" id="PF19054">
    <property type="entry name" value="DUF5753"/>
    <property type="match status" value="1"/>
</dbReference>
<feature type="domain" description="HTH cro/C1-type" evidence="1">
    <location>
        <begin position="26"/>
        <end position="79"/>
    </location>
</feature>
<dbReference type="Proteomes" id="UP001597083">
    <property type="component" value="Unassembled WGS sequence"/>
</dbReference>
<sequence>PAQMLPAQRDGYGDPLVPRLLLGRRLRDLRESRGMTRADAARAVQGSPSKLTRIEMGRVGLRSDDITELLAAYGIRDEFEYSTLLTLAEQTRARPWWHDHRDVVPDGMGAYLSAEQAAKLVRRFEVGYIPELLRTEAYARELILRGVRADDDVRRRLDLLAQRQRWLRRR</sequence>
<dbReference type="SUPFAM" id="SSF47413">
    <property type="entry name" value="lambda repressor-like DNA-binding domains"/>
    <property type="match status" value="1"/>
</dbReference>
<evidence type="ECO:0000313" key="2">
    <source>
        <dbReference type="EMBL" id="MFD0851386.1"/>
    </source>
</evidence>
<keyword evidence="3" id="KW-1185">Reference proteome</keyword>
<dbReference type="Pfam" id="PF13560">
    <property type="entry name" value="HTH_31"/>
    <property type="match status" value="1"/>
</dbReference>
<dbReference type="SMART" id="SM00530">
    <property type="entry name" value="HTH_XRE"/>
    <property type="match status" value="1"/>
</dbReference>
<comment type="caution">
    <text evidence="2">The sequence shown here is derived from an EMBL/GenBank/DDBJ whole genome shotgun (WGS) entry which is preliminary data.</text>
</comment>